<dbReference type="AlphaFoldDB" id="A0A2M9B6X6"/>
<dbReference type="PROSITE" id="PS50893">
    <property type="entry name" value="ABC_TRANSPORTER_2"/>
    <property type="match status" value="2"/>
</dbReference>
<dbReference type="InterPro" id="IPR050107">
    <property type="entry name" value="ABC_carbohydrate_import_ATPase"/>
</dbReference>
<reference evidence="4 5" key="1">
    <citation type="submission" date="2017-11" db="EMBL/GenBank/DDBJ databases">
        <title>Genomic Encyclopedia of Archaeal and Bacterial Type Strains, Phase II (KMG-II): From Individual Species to Whole Genera.</title>
        <authorList>
            <person name="Goeker M."/>
        </authorList>
    </citation>
    <scope>NUCLEOTIDE SEQUENCE [LARGE SCALE GENOMIC DNA]</scope>
    <source>
        <strain evidence="4 5">DSM 27763</strain>
    </source>
</reference>
<dbReference type="InterPro" id="IPR003593">
    <property type="entry name" value="AAA+_ATPase"/>
</dbReference>
<evidence type="ECO:0000256" key="2">
    <source>
        <dbReference type="ARBA" id="ARBA00022840"/>
    </source>
</evidence>
<dbReference type="EMBL" id="PGEZ01000002">
    <property type="protein sequence ID" value="PJJ53699.1"/>
    <property type="molecule type" value="Genomic_DNA"/>
</dbReference>
<dbReference type="OrthoDB" id="7757085at2"/>
<accession>A0A2M9B6X6</accession>
<dbReference type="SUPFAM" id="SSF52540">
    <property type="entry name" value="P-loop containing nucleoside triphosphate hydrolases"/>
    <property type="match status" value="2"/>
</dbReference>
<evidence type="ECO:0000313" key="5">
    <source>
        <dbReference type="Proteomes" id="UP000230842"/>
    </source>
</evidence>
<keyword evidence="4" id="KW-0762">Sugar transport</keyword>
<proteinExistence type="predicted"/>
<dbReference type="RefSeq" id="WP_100415257.1">
    <property type="nucleotide sequence ID" value="NZ_PGEZ01000002.1"/>
</dbReference>
<sequence>MNRTAHRPADITPPTGPPALALHGISRRFGGLTALDAVDVEIVGGEVHCVLGENGAGKSTLCNLVYGSLPPSSGRMEVAGRTYAPDSPAEAMTHGIAMVHQHFSLVPTLTVEENLLLGGGFRLDRAALLERLARIESDYGLVVELGARAGALSVGRRQRVEIVKALLGAPSLLLFDEPTGVLGPDEVGTFLATASRIAEAGAAVVLITHKLHEVREIGDVATVLRHGRVVGSGRLEDLPDSDLVAMMVGGGRGDLDPVLAAGIGLDVPSASAPPSGAGGTPGRPRAAEVERPQADAAGTAPVLVVEDLAAPDPHGGAGLDGASLVVEPGRIVGVAGVEGNGQSALVAALSGAISPTRGAVRLRGVDITTATPAVRTAAGLAVIPEDRHHEAVVADLSVTENLLLGRASGFTRFGLLDRRAMRRRATELCAAHDVRVPSVDAPMSTLSGGNQQKAVLARELSLDPLTCVVAAHPTRGLDVGAVQAVATQLRAAATRGVAVLVVSGELEELLALSDSVVVAFRGALLGPVDPRLPDARDQLARLMTGART</sequence>
<dbReference type="InterPro" id="IPR027417">
    <property type="entry name" value="P-loop_NTPase"/>
</dbReference>
<feature type="domain" description="ABC transporter" evidence="3">
    <location>
        <begin position="303"/>
        <end position="546"/>
    </location>
</feature>
<evidence type="ECO:0000256" key="1">
    <source>
        <dbReference type="ARBA" id="ARBA00022741"/>
    </source>
</evidence>
<organism evidence="4 5">
    <name type="scientific">Mumia flava</name>
    <dbReference type="NCBI Taxonomy" id="1348852"/>
    <lineage>
        <taxon>Bacteria</taxon>
        <taxon>Bacillati</taxon>
        <taxon>Actinomycetota</taxon>
        <taxon>Actinomycetes</taxon>
        <taxon>Propionibacteriales</taxon>
        <taxon>Nocardioidaceae</taxon>
        <taxon>Mumia</taxon>
    </lineage>
</organism>
<dbReference type="PROSITE" id="PS00211">
    <property type="entry name" value="ABC_TRANSPORTER_1"/>
    <property type="match status" value="1"/>
</dbReference>
<gene>
    <name evidence="4" type="ORF">CLV56_3191</name>
</gene>
<dbReference type="InterPro" id="IPR003439">
    <property type="entry name" value="ABC_transporter-like_ATP-bd"/>
</dbReference>
<dbReference type="PANTHER" id="PTHR43790:SF4">
    <property type="entry name" value="GUANOSINE IMPORT ATP-BINDING PROTEIN NUPO"/>
    <property type="match status" value="1"/>
</dbReference>
<keyword evidence="1" id="KW-0547">Nucleotide-binding</keyword>
<dbReference type="Pfam" id="PF00005">
    <property type="entry name" value="ABC_tran"/>
    <property type="match status" value="2"/>
</dbReference>
<protein>
    <submittedName>
        <fullName evidence="4">Simple sugar transport system ATP-binding protein</fullName>
    </submittedName>
</protein>
<dbReference type="CDD" id="cd03216">
    <property type="entry name" value="ABC_Carb_Monos_I"/>
    <property type="match status" value="1"/>
</dbReference>
<dbReference type="Gene3D" id="3.40.50.300">
    <property type="entry name" value="P-loop containing nucleotide triphosphate hydrolases"/>
    <property type="match status" value="2"/>
</dbReference>
<dbReference type="Proteomes" id="UP000230842">
    <property type="component" value="Unassembled WGS sequence"/>
</dbReference>
<dbReference type="SMART" id="SM00382">
    <property type="entry name" value="AAA"/>
    <property type="match status" value="1"/>
</dbReference>
<keyword evidence="5" id="KW-1185">Reference proteome</keyword>
<dbReference type="GO" id="GO:0016887">
    <property type="term" value="F:ATP hydrolysis activity"/>
    <property type="evidence" value="ECO:0007669"/>
    <property type="project" value="InterPro"/>
</dbReference>
<feature type="domain" description="ABC transporter" evidence="3">
    <location>
        <begin position="20"/>
        <end position="251"/>
    </location>
</feature>
<dbReference type="GO" id="GO:0005524">
    <property type="term" value="F:ATP binding"/>
    <property type="evidence" value="ECO:0007669"/>
    <property type="project" value="UniProtKB-KW"/>
</dbReference>
<evidence type="ECO:0000259" key="3">
    <source>
        <dbReference type="PROSITE" id="PS50893"/>
    </source>
</evidence>
<dbReference type="CDD" id="cd03215">
    <property type="entry name" value="ABC_Carb_Monos_II"/>
    <property type="match status" value="1"/>
</dbReference>
<keyword evidence="2 4" id="KW-0067">ATP-binding</keyword>
<dbReference type="PANTHER" id="PTHR43790">
    <property type="entry name" value="CARBOHYDRATE TRANSPORT ATP-BINDING PROTEIN MG119-RELATED"/>
    <property type="match status" value="1"/>
</dbReference>
<name>A0A2M9B6X6_9ACTN</name>
<dbReference type="InterPro" id="IPR017871">
    <property type="entry name" value="ABC_transporter-like_CS"/>
</dbReference>
<keyword evidence="4" id="KW-0813">Transport</keyword>
<comment type="caution">
    <text evidence="4">The sequence shown here is derived from an EMBL/GenBank/DDBJ whole genome shotgun (WGS) entry which is preliminary data.</text>
</comment>
<evidence type="ECO:0000313" key="4">
    <source>
        <dbReference type="EMBL" id="PJJ53699.1"/>
    </source>
</evidence>